<sequence>MVNHKAHDLVYFLMEFTTTDKTQKTSDVEVGQTKPLKEEETYWTLHTDGACNKERLGAGLVLKIPTGEEVTYALHFDIHTSNNEAEYEGLLAGMCLAKK</sequence>
<comment type="caution">
    <text evidence="2">The sequence shown here is derived from an EMBL/GenBank/DDBJ whole genome shotgun (WGS) entry which is preliminary data.</text>
</comment>
<gene>
    <name evidence="2" type="ORF">LSAT_V11C600300880</name>
</gene>
<dbReference type="AlphaFoldDB" id="A0A9R1X5E9"/>
<keyword evidence="3" id="KW-1185">Reference proteome</keyword>
<proteinExistence type="predicted"/>
<dbReference type="GO" id="GO:0003676">
    <property type="term" value="F:nucleic acid binding"/>
    <property type="evidence" value="ECO:0007669"/>
    <property type="project" value="InterPro"/>
</dbReference>
<feature type="domain" description="RNase H type-1" evidence="1">
    <location>
        <begin position="39"/>
        <end position="99"/>
    </location>
</feature>
<accession>A0A9R1X5E9</accession>
<evidence type="ECO:0000313" key="3">
    <source>
        <dbReference type="Proteomes" id="UP000235145"/>
    </source>
</evidence>
<reference evidence="2 3" key="1">
    <citation type="journal article" date="2017" name="Nat. Commun.">
        <title>Genome assembly with in vitro proximity ligation data and whole-genome triplication in lettuce.</title>
        <authorList>
            <person name="Reyes-Chin-Wo S."/>
            <person name="Wang Z."/>
            <person name="Yang X."/>
            <person name="Kozik A."/>
            <person name="Arikit S."/>
            <person name="Song C."/>
            <person name="Xia L."/>
            <person name="Froenicke L."/>
            <person name="Lavelle D.O."/>
            <person name="Truco M.J."/>
            <person name="Xia R."/>
            <person name="Zhu S."/>
            <person name="Xu C."/>
            <person name="Xu H."/>
            <person name="Xu X."/>
            <person name="Cox K."/>
            <person name="Korf I."/>
            <person name="Meyers B.C."/>
            <person name="Michelmore R.W."/>
        </authorList>
    </citation>
    <scope>NUCLEOTIDE SEQUENCE [LARGE SCALE GENOMIC DNA]</scope>
    <source>
        <strain evidence="3">cv. Salinas</strain>
        <tissue evidence="2">Seedlings</tissue>
    </source>
</reference>
<dbReference type="InterPro" id="IPR002156">
    <property type="entry name" value="RNaseH_domain"/>
</dbReference>
<dbReference type="PANTHER" id="PTHR48475:SF2">
    <property type="entry name" value="RIBONUCLEASE H"/>
    <property type="match status" value="1"/>
</dbReference>
<dbReference type="SUPFAM" id="SSF53098">
    <property type="entry name" value="Ribonuclease H-like"/>
    <property type="match status" value="1"/>
</dbReference>
<dbReference type="PROSITE" id="PS50879">
    <property type="entry name" value="RNASE_H_1"/>
    <property type="match status" value="1"/>
</dbReference>
<dbReference type="InterPro" id="IPR012337">
    <property type="entry name" value="RNaseH-like_sf"/>
</dbReference>
<organism evidence="2 3">
    <name type="scientific">Lactuca sativa</name>
    <name type="common">Garden lettuce</name>
    <dbReference type="NCBI Taxonomy" id="4236"/>
    <lineage>
        <taxon>Eukaryota</taxon>
        <taxon>Viridiplantae</taxon>
        <taxon>Streptophyta</taxon>
        <taxon>Embryophyta</taxon>
        <taxon>Tracheophyta</taxon>
        <taxon>Spermatophyta</taxon>
        <taxon>Magnoliopsida</taxon>
        <taxon>eudicotyledons</taxon>
        <taxon>Gunneridae</taxon>
        <taxon>Pentapetalae</taxon>
        <taxon>asterids</taxon>
        <taxon>campanulids</taxon>
        <taxon>Asterales</taxon>
        <taxon>Asteraceae</taxon>
        <taxon>Cichorioideae</taxon>
        <taxon>Cichorieae</taxon>
        <taxon>Lactucinae</taxon>
        <taxon>Lactuca</taxon>
    </lineage>
</organism>
<evidence type="ECO:0000313" key="2">
    <source>
        <dbReference type="EMBL" id="KAJ0199269.1"/>
    </source>
</evidence>
<dbReference type="EMBL" id="NBSK02000006">
    <property type="protein sequence ID" value="KAJ0199269.1"/>
    <property type="molecule type" value="Genomic_DNA"/>
</dbReference>
<dbReference type="InterPro" id="IPR036397">
    <property type="entry name" value="RNaseH_sf"/>
</dbReference>
<protein>
    <recommendedName>
        <fullName evidence="1">RNase H type-1 domain-containing protein</fullName>
    </recommendedName>
</protein>
<dbReference type="Proteomes" id="UP000235145">
    <property type="component" value="Unassembled WGS sequence"/>
</dbReference>
<dbReference type="Gene3D" id="3.30.420.10">
    <property type="entry name" value="Ribonuclease H-like superfamily/Ribonuclease H"/>
    <property type="match status" value="1"/>
</dbReference>
<evidence type="ECO:0000259" key="1">
    <source>
        <dbReference type="PROSITE" id="PS50879"/>
    </source>
</evidence>
<name>A0A9R1X5E9_LACSA</name>
<dbReference type="GO" id="GO:0004523">
    <property type="term" value="F:RNA-DNA hybrid ribonuclease activity"/>
    <property type="evidence" value="ECO:0007669"/>
    <property type="project" value="InterPro"/>
</dbReference>
<dbReference type="PANTHER" id="PTHR48475">
    <property type="entry name" value="RIBONUCLEASE H"/>
    <property type="match status" value="1"/>
</dbReference>